<evidence type="ECO:0000313" key="3">
    <source>
        <dbReference type="Proteomes" id="UP000038010"/>
    </source>
</evidence>
<feature type="compositionally biased region" description="Low complexity" evidence="1">
    <location>
        <begin position="143"/>
        <end position="155"/>
    </location>
</feature>
<dbReference type="Proteomes" id="UP000038010">
    <property type="component" value="Unassembled WGS sequence"/>
</dbReference>
<dbReference type="AlphaFoldDB" id="A0A0N1HA53"/>
<reference evidence="2 3" key="1">
    <citation type="submission" date="2015-06" db="EMBL/GenBank/DDBJ databases">
        <title>Draft genome of the ant-associated black yeast Phialophora attae CBS 131958.</title>
        <authorList>
            <person name="Moreno L.F."/>
            <person name="Stielow B.J."/>
            <person name="de Hoog S."/>
            <person name="Vicente V.A."/>
            <person name="Weiss V.A."/>
            <person name="de Vries M."/>
            <person name="Cruz L.M."/>
            <person name="Souza E.M."/>
        </authorList>
    </citation>
    <scope>NUCLEOTIDE SEQUENCE [LARGE SCALE GENOMIC DNA]</scope>
    <source>
        <strain evidence="2 3">CBS 131958</strain>
    </source>
</reference>
<evidence type="ECO:0000256" key="1">
    <source>
        <dbReference type="SAM" id="MobiDB-lite"/>
    </source>
</evidence>
<feature type="compositionally biased region" description="Basic and acidic residues" evidence="1">
    <location>
        <begin position="94"/>
        <end position="113"/>
    </location>
</feature>
<dbReference type="RefSeq" id="XP_018004589.1">
    <property type="nucleotide sequence ID" value="XM_018149054.1"/>
</dbReference>
<name>A0A0N1HA53_9EURO</name>
<evidence type="ECO:0000313" key="2">
    <source>
        <dbReference type="EMBL" id="KPI44626.1"/>
    </source>
</evidence>
<proteinExistence type="predicted"/>
<organism evidence="2 3">
    <name type="scientific">Cyphellophora attinorum</name>
    <dbReference type="NCBI Taxonomy" id="1664694"/>
    <lineage>
        <taxon>Eukaryota</taxon>
        <taxon>Fungi</taxon>
        <taxon>Dikarya</taxon>
        <taxon>Ascomycota</taxon>
        <taxon>Pezizomycotina</taxon>
        <taxon>Eurotiomycetes</taxon>
        <taxon>Chaetothyriomycetidae</taxon>
        <taxon>Chaetothyriales</taxon>
        <taxon>Cyphellophoraceae</taxon>
        <taxon>Cyphellophora</taxon>
    </lineage>
</organism>
<protein>
    <submittedName>
        <fullName evidence="2">Uncharacterized protein</fullName>
    </submittedName>
</protein>
<keyword evidence="3" id="KW-1185">Reference proteome</keyword>
<feature type="region of interest" description="Disordered" evidence="1">
    <location>
        <begin position="1"/>
        <end position="26"/>
    </location>
</feature>
<dbReference type="GeneID" id="28740934"/>
<dbReference type="OrthoDB" id="10608354at2759"/>
<comment type="caution">
    <text evidence="2">The sequence shown here is derived from an EMBL/GenBank/DDBJ whole genome shotgun (WGS) entry which is preliminary data.</text>
</comment>
<sequence>MPLALAPDGKGWVRVPPPRRRKPTAVDTAELMKTPLAYFACTPVPSSKPRIPNIPVYTLDPNEHTPPGSAATGNGRPRKKAAGQRAASSPHHGHPYDEEYGYSDHDDSYDVHPHHQQHQGRRTRPPPQSTISHERVRPRHTPGAVIAAQAASARSGGLGSSPPKPRAATTTSAAGGGGYSYWTGPSNKARAPPPRNYGGDGGSSVGSGGSGKSARWANATAPLAL</sequence>
<dbReference type="EMBL" id="LFJN01000003">
    <property type="protein sequence ID" value="KPI44626.1"/>
    <property type="molecule type" value="Genomic_DNA"/>
</dbReference>
<feature type="compositionally biased region" description="Basic residues" evidence="1">
    <location>
        <begin position="114"/>
        <end position="124"/>
    </location>
</feature>
<feature type="compositionally biased region" description="Gly residues" evidence="1">
    <location>
        <begin position="198"/>
        <end position="211"/>
    </location>
</feature>
<dbReference type="VEuPathDB" id="FungiDB:AB675_8596"/>
<gene>
    <name evidence="2" type="ORF">AB675_8596</name>
</gene>
<accession>A0A0N1HA53</accession>
<feature type="region of interest" description="Disordered" evidence="1">
    <location>
        <begin position="41"/>
        <end position="225"/>
    </location>
</feature>